<dbReference type="Pfam" id="PF00622">
    <property type="entry name" value="SPRY"/>
    <property type="match status" value="1"/>
</dbReference>
<evidence type="ECO:0000256" key="11">
    <source>
        <dbReference type="SAM" id="Coils"/>
    </source>
</evidence>
<dbReference type="Gene3D" id="3.30.160.60">
    <property type="entry name" value="Classic Zinc Finger"/>
    <property type="match status" value="1"/>
</dbReference>
<dbReference type="Pfam" id="PF13445">
    <property type="entry name" value="zf-RING_UBOX"/>
    <property type="match status" value="1"/>
</dbReference>
<accession>A0A1I7RRZ3</accession>
<dbReference type="WBParaSite" id="BXY_0349500.1">
    <property type="protein sequence ID" value="BXY_0349500.1"/>
    <property type="gene ID" value="BXY_0349500"/>
</dbReference>
<protein>
    <submittedName>
        <fullName evidence="20">E3 ubiquitin-protein ligase TRIM9</fullName>
    </submittedName>
</protein>
<dbReference type="InterPro" id="IPR003961">
    <property type="entry name" value="FN3_dom"/>
</dbReference>
<evidence type="ECO:0000256" key="2">
    <source>
        <dbReference type="ARBA" id="ARBA00022490"/>
    </source>
</evidence>
<dbReference type="CDD" id="cd12889">
    <property type="entry name" value="SPRY_PRY_TRIM67_9"/>
    <property type="match status" value="1"/>
</dbReference>
<dbReference type="InterPro" id="IPR027370">
    <property type="entry name" value="Znf-RING_euk"/>
</dbReference>
<dbReference type="InterPro" id="IPR043136">
    <property type="entry name" value="B30.2/SPRY_sf"/>
</dbReference>
<dbReference type="InterPro" id="IPR017903">
    <property type="entry name" value="COS_domain"/>
</dbReference>
<evidence type="ECO:0000256" key="5">
    <source>
        <dbReference type="ARBA" id="ARBA00022771"/>
    </source>
</evidence>
<evidence type="ECO:0000256" key="1">
    <source>
        <dbReference type="ARBA" id="ARBA00004245"/>
    </source>
</evidence>
<keyword evidence="2" id="KW-0963">Cytoplasm</keyword>
<dbReference type="PANTHER" id="PTHR24099:SF15">
    <property type="entry name" value="E3 UBIQUITIN-PROTEIN LIGASE TRIM9"/>
    <property type="match status" value="1"/>
</dbReference>
<keyword evidence="8 11" id="KW-0175">Coiled coil</keyword>
<keyword evidence="9" id="KW-0206">Cytoskeleton</keyword>
<dbReference type="SMART" id="SM00060">
    <property type="entry name" value="FN3"/>
    <property type="match status" value="1"/>
</dbReference>
<keyword evidence="13" id="KW-0732">Signal</keyword>
<feature type="domain" description="COS" evidence="18">
    <location>
        <begin position="408"/>
        <end position="467"/>
    </location>
</feature>
<dbReference type="InterPro" id="IPR003649">
    <property type="entry name" value="Bbox_C"/>
</dbReference>
<evidence type="ECO:0000313" key="20">
    <source>
        <dbReference type="WBParaSite" id="BXY_0349500.1"/>
    </source>
</evidence>
<dbReference type="CDD" id="cd00063">
    <property type="entry name" value="FN3"/>
    <property type="match status" value="1"/>
</dbReference>
<dbReference type="InterPro" id="IPR017907">
    <property type="entry name" value="Znf_RING_CS"/>
</dbReference>
<keyword evidence="4" id="KW-0677">Repeat</keyword>
<proteinExistence type="predicted"/>
<dbReference type="Gene3D" id="1.20.5.170">
    <property type="match status" value="1"/>
</dbReference>
<feature type="domain" description="RING-type" evidence="14">
    <location>
        <begin position="26"/>
        <end position="66"/>
    </location>
</feature>
<dbReference type="SUPFAM" id="SSF49899">
    <property type="entry name" value="Concanavalin A-like lectins/glucanases"/>
    <property type="match status" value="1"/>
</dbReference>
<keyword evidence="5 10" id="KW-0863">Zinc-finger</keyword>
<dbReference type="InterPro" id="IPR013783">
    <property type="entry name" value="Ig-like_fold"/>
</dbReference>
<evidence type="ECO:0000256" key="10">
    <source>
        <dbReference type="PROSITE-ProRule" id="PRU00024"/>
    </source>
</evidence>
<dbReference type="eggNOG" id="KOG4367">
    <property type="taxonomic scope" value="Eukaryota"/>
</dbReference>
<feature type="region of interest" description="Disordered" evidence="12">
    <location>
        <begin position="109"/>
        <end position="130"/>
    </location>
</feature>
<keyword evidence="6" id="KW-0833">Ubl conjugation pathway</keyword>
<dbReference type="InterPro" id="IPR003877">
    <property type="entry name" value="SPRY_dom"/>
</dbReference>
<feature type="domain" description="Fibronectin type-III" evidence="17">
    <location>
        <begin position="472"/>
        <end position="566"/>
    </location>
</feature>
<dbReference type="SMART" id="SM00502">
    <property type="entry name" value="BBC"/>
    <property type="match status" value="1"/>
</dbReference>
<feature type="domain" description="B box-type" evidence="15">
    <location>
        <begin position="201"/>
        <end position="243"/>
    </location>
</feature>
<dbReference type="SUPFAM" id="SSF57845">
    <property type="entry name" value="B-box zinc-binding domain"/>
    <property type="match status" value="1"/>
</dbReference>
<dbReference type="Gene3D" id="2.60.120.920">
    <property type="match status" value="1"/>
</dbReference>
<dbReference type="SUPFAM" id="SSF49265">
    <property type="entry name" value="Fibronectin type III"/>
    <property type="match status" value="1"/>
</dbReference>
<evidence type="ECO:0000256" key="12">
    <source>
        <dbReference type="SAM" id="MobiDB-lite"/>
    </source>
</evidence>
<dbReference type="Gene3D" id="3.30.40.10">
    <property type="entry name" value="Zinc/RING finger domain, C3HC4 (zinc finger)"/>
    <property type="match status" value="1"/>
</dbReference>
<dbReference type="SMART" id="SM00184">
    <property type="entry name" value="RING"/>
    <property type="match status" value="1"/>
</dbReference>
<dbReference type="InterPro" id="IPR050617">
    <property type="entry name" value="E3_ligase_FN3/SPRY"/>
</dbReference>
<keyword evidence="3" id="KW-0479">Metal-binding</keyword>
<dbReference type="InterPro" id="IPR001870">
    <property type="entry name" value="B30.2/SPRY"/>
</dbReference>
<dbReference type="SMART" id="SM00449">
    <property type="entry name" value="SPRY"/>
    <property type="match status" value="1"/>
</dbReference>
<dbReference type="PANTHER" id="PTHR24099">
    <property type="entry name" value="E3 UBIQUITIN-PROTEIN LIGASE TRIM36-RELATED"/>
    <property type="match status" value="1"/>
</dbReference>
<dbReference type="InterPro" id="IPR013083">
    <property type="entry name" value="Znf_RING/FYVE/PHD"/>
</dbReference>
<dbReference type="Pfam" id="PF00041">
    <property type="entry name" value="fn3"/>
    <property type="match status" value="1"/>
</dbReference>
<evidence type="ECO:0000259" key="16">
    <source>
        <dbReference type="PROSITE" id="PS50188"/>
    </source>
</evidence>
<dbReference type="InterPro" id="IPR013320">
    <property type="entry name" value="ConA-like_dom_sf"/>
</dbReference>
<evidence type="ECO:0000256" key="8">
    <source>
        <dbReference type="ARBA" id="ARBA00023054"/>
    </source>
</evidence>
<evidence type="ECO:0000256" key="9">
    <source>
        <dbReference type="ARBA" id="ARBA00023212"/>
    </source>
</evidence>
<dbReference type="PROSITE" id="PS51262">
    <property type="entry name" value="COS"/>
    <property type="match status" value="1"/>
</dbReference>
<dbReference type="SMART" id="SM00336">
    <property type="entry name" value="BBOX"/>
    <property type="match status" value="2"/>
</dbReference>
<dbReference type="GO" id="GO:0007411">
    <property type="term" value="P:axon guidance"/>
    <property type="evidence" value="ECO:0007669"/>
    <property type="project" value="TreeGrafter"/>
</dbReference>
<feature type="domain" description="B box-type" evidence="15">
    <location>
        <begin position="258"/>
        <end position="300"/>
    </location>
</feature>
<dbReference type="PROSITE" id="PS50188">
    <property type="entry name" value="B302_SPRY"/>
    <property type="match status" value="1"/>
</dbReference>
<evidence type="ECO:0000256" key="3">
    <source>
        <dbReference type="ARBA" id="ARBA00022723"/>
    </source>
</evidence>
<dbReference type="GO" id="GO:0005856">
    <property type="term" value="C:cytoskeleton"/>
    <property type="evidence" value="ECO:0007669"/>
    <property type="project" value="UniProtKB-SubCell"/>
</dbReference>
<evidence type="ECO:0000256" key="4">
    <source>
        <dbReference type="ARBA" id="ARBA00022737"/>
    </source>
</evidence>
<dbReference type="Gene3D" id="2.60.40.10">
    <property type="entry name" value="Immunoglobulins"/>
    <property type="match status" value="1"/>
</dbReference>
<evidence type="ECO:0000256" key="13">
    <source>
        <dbReference type="SAM" id="SignalP"/>
    </source>
</evidence>
<dbReference type="FunFam" id="2.60.40.10:FF:000178">
    <property type="entry name" value="E3 ubiquitin-protein ligase TRIM9 isoform X1"/>
    <property type="match status" value="1"/>
</dbReference>
<dbReference type="Pfam" id="PF00643">
    <property type="entry name" value="zf-B_box"/>
    <property type="match status" value="1"/>
</dbReference>
<evidence type="ECO:0000256" key="6">
    <source>
        <dbReference type="ARBA" id="ARBA00022786"/>
    </source>
</evidence>
<feature type="signal peptide" evidence="13">
    <location>
        <begin position="1"/>
        <end position="19"/>
    </location>
</feature>
<feature type="domain" description="B30.2/SPRY" evidence="16">
    <location>
        <begin position="548"/>
        <end position="737"/>
    </location>
</feature>
<sequence length="750" mass="83883">MCLGLFETHDLLMSLLCLAMEQELRCPLCRSFLTDPILLQCSHSYCRECAVKALLKSSSVMSPPCSSSSASDTASICISDPDQECDKLSMVSETDSGVCIYNNGANGNSGKGSRPSSFLGSLPSSSTPSSRLQSLITPLTTGHTIICEKCQKTSFFADENAVYNQSSNLALRRLVERFKKAQIQKDSESSSNSPALFCQWCEDGKQNQASLYCESCGYFYCSDCQPIIHPSRGPLKDHKFVPAESISRKKLLSQHEPVEEHRCEAHVEEALTMFCSSCNIPLCCQCIQSARHLTHQVQSLATTVKTKKSELSRILQELSEKVKKASEDINEIKKLHQTVEDNCNEFQTGLNVQIDVLIQNLEERRAKLMEYVTMEKERKHRTLKEQVAKCAGQLNNTTALIQFCIEVLKEPDPIAYLHIDHALCHRATETDFLWNKNMITKPDINPEFVFNIDLRQVQATIQAMEFVQLQAPPRPFFLANECSAENNSVVLTWDCPRNGQSVDGFILELDSGKDDGRFKEVYRGPDSACTIDGLHFNTLYNARLKGFNAAGESSYSEPICLQTAPVAWFQLCKSVSQMDVQLSNQSCTVTGSSLDYSVVLGTVAFSRGVHFWEISVDRLDINTDIVVGVAQPSVDRHKILGKDIHGWAMYLDVRRSWFFHNGDHHGRTEQGVSEGEVIGVRLDCDQGRLSFYINGRPLGYDGHLYAFHRLPRGLYYPAFSVNKGAVITVHTARTAPIIDREDTPSIREIL</sequence>
<evidence type="ECO:0000259" key="15">
    <source>
        <dbReference type="PROSITE" id="PS50119"/>
    </source>
</evidence>
<evidence type="ECO:0000259" key="17">
    <source>
        <dbReference type="PROSITE" id="PS50853"/>
    </source>
</evidence>
<comment type="subcellular location">
    <subcellularLocation>
        <location evidence="1">Cytoplasm</location>
        <location evidence="1">Cytoskeleton</location>
    </subcellularLocation>
</comment>
<dbReference type="InterPro" id="IPR001841">
    <property type="entry name" value="Znf_RING"/>
</dbReference>
<dbReference type="SUPFAM" id="SSF57850">
    <property type="entry name" value="RING/U-box"/>
    <property type="match status" value="1"/>
</dbReference>
<dbReference type="Proteomes" id="UP000095284">
    <property type="component" value="Unplaced"/>
</dbReference>
<dbReference type="PROSITE" id="PS00518">
    <property type="entry name" value="ZF_RING_1"/>
    <property type="match status" value="1"/>
</dbReference>
<dbReference type="Gene3D" id="4.10.830.40">
    <property type="match status" value="1"/>
</dbReference>
<dbReference type="Pfam" id="PF22586">
    <property type="entry name" value="ANCHR-like_BBOX"/>
    <property type="match status" value="1"/>
</dbReference>
<dbReference type="AlphaFoldDB" id="A0A1I7RRZ3"/>
<dbReference type="InterPro" id="IPR000315">
    <property type="entry name" value="Znf_B-box"/>
</dbReference>
<keyword evidence="7" id="KW-0862">Zinc</keyword>
<feature type="chain" id="PRO_5009304725" evidence="13">
    <location>
        <begin position="20"/>
        <end position="750"/>
    </location>
</feature>
<evidence type="ECO:0000259" key="14">
    <source>
        <dbReference type="PROSITE" id="PS50089"/>
    </source>
</evidence>
<evidence type="ECO:0000259" key="18">
    <source>
        <dbReference type="PROSITE" id="PS51262"/>
    </source>
</evidence>
<evidence type="ECO:0000313" key="19">
    <source>
        <dbReference type="Proteomes" id="UP000095284"/>
    </source>
</evidence>
<evidence type="ECO:0000256" key="7">
    <source>
        <dbReference type="ARBA" id="ARBA00022833"/>
    </source>
</evidence>
<dbReference type="InterPro" id="IPR036116">
    <property type="entry name" value="FN3_sf"/>
</dbReference>
<dbReference type="GO" id="GO:0008270">
    <property type="term" value="F:zinc ion binding"/>
    <property type="evidence" value="ECO:0007669"/>
    <property type="project" value="UniProtKB-KW"/>
</dbReference>
<reference evidence="20" key="1">
    <citation type="submission" date="2016-11" db="UniProtKB">
        <authorList>
            <consortium name="WormBaseParasite"/>
        </authorList>
    </citation>
    <scope>IDENTIFICATION</scope>
</reference>
<organism evidence="19 20">
    <name type="scientific">Bursaphelenchus xylophilus</name>
    <name type="common">Pinewood nematode worm</name>
    <name type="synonym">Aphelenchoides xylophilus</name>
    <dbReference type="NCBI Taxonomy" id="6326"/>
    <lineage>
        <taxon>Eukaryota</taxon>
        <taxon>Metazoa</taxon>
        <taxon>Ecdysozoa</taxon>
        <taxon>Nematoda</taxon>
        <taxon>Chromadorea</taxon>
        <taxon>Rhabditida</taxon>
        <taxon>Tylenchina</taxon>
        <taxon>Tylenchomorpha</taxon>
        <taxon>Aphelenchoidea</taxon>
        <taxon>Aphelenchoididae</taxon>
        <taxon>Bursaphelenchus</taxon>
    </lineage>
</organism>
<dbReference type="PROSITE" id="PS50853">
    <property type="entry name" value="FN3"/>
    <property type="match status" value="1"/>
</dbReference>
<dbReference type="GO" id="GO:0043005">
    <property type="term" value="C:neuron projection"/>
    <property type="evidence" value="ECO:0007669"/>
    <property type="project" value="TreeGrafter"/>
</dbReference>
<name>A0A1I7RRZ3_BURXY</name>
<dbReference type="PROSITE" id="PS50119">
    <property type="entry name" value="ZF_BBOX"/>
    <property type="match status" value="2"/>
</dbReference>
<feature type="coiled-coil region" evidence="11">
    <location>
        <begin position="308"/>
        <end position="378"/>
    </location>
</feature>
<dbReference type="PROSITE" id="PS50089">
    <property type="entry name" value="ZF_RING_2"/>
    <property type="match status" value="1"/>
</dbReference>